<name>A0A1L8CYV4_9THEO</name>
<dbReference type="Proteomes" id="UP000187485">
    <property type="component" value="Unassembled WGS sequence"/>
</dbReference>
<organism evidence="1 2">
    <name type="scientific">Carboxydothermus pertinax</name>
    <dbReference type="NCBI Taxonomy" id="870242"/>
    <lineage>
        <taxon>Bacteria</taxon>
        <taxon>Bacillati</taxon>
        <taxon>Bacillota</taxon>
        <taxon>Clostridia</taxon>
        <taxon>Thermoanaerobacterales</taxon>
        <taxon>Thermoanaerobacteraceae</taxon>
        <taxon>Carboxydothermus</taxon>
    </lineage>
</organism>
<sequence length="266" mass="29995">MLKKYYIILIGLIFLTINSMPIFAFDLSEQNSDELVIYEAKEITDEKVLFERAINGVIEGDVVPKVKVFLQKDGSEVDTKNVKQYVTVQKIKTTKNLKSGATRSLYKQVSISLLSSTALQDLNEGWDSTYGVKATCTAWYETITLPVKDLFGNIINYRTYYRYVKIDGKWIKYDSTLSLKNSQIGFRHQGTAAKSDGTIYGGLSIDRTYTVANGYPTSGTTYSIYPNTNGYYFSNDALGDQNLARMKVDITKGGSTWNFTFLNMLD</sequence>
<proteinExistence type="predicted"/>
<evidence type="ECO:0000313" key="1">
    <source>
        <dbReference type="EMBL" id="GAV24051.1"/>
    </source>
</evidence>
<accession>A0A1L8CYV4</accession>
<reference evidence="2" key="1">
    <citation type="submission" date="2016-12" db="EMBL/GenBank/DDBJ databases">
        <title>Draft Genome Sequences od Carboxydothermus pertinax and islandicus, Hydrogenogenic Carboxydotrophic Bacteria.</title>
        <authorList>
            <person name="Fukuyama Y."/>
            <person name="Ohmae K."/>
            <person name="Yoneda Y."/>
            <person name="Yoshida T."/>
            <person name="Sako Y."/>
        </authorList>
    </citation>
    <scope>NUCLEOTIDE SEQUENCE [LARGE SCALE GENOMIC DNA]</scope>
    <source>
        <strain evidence="2">Ug1</strain>
    </source>
</reference>
<protein>
    <submittedName>
        <fullName evidence="1">Uncharacterized protein</fullName>
    </submittedName>
</protein>
<dbReference type="EMBL" id="BDJK01000095">
    <property type="protein sequence ID" value="GAV24051.1"/>
    <property type="molecule type" value="Genomic_DNA"/>
</dbReference>
<keyword evidence="2" id="KW-1185">Reference proteome</keyword>
<comment type="caution">
    <text evidence="1">The sequence shown here is derived from an EMBL/GenBank/DDBJ whole genome shotgun (WGS) entry which is preliminary data.</text>
</comment>
<gene>
    <name evidence="1" type="ORF">cpu_25610</name>
</gene>
<dbReference type="AlphaFoldDB" id="A0A1L8CYV4"/>
<evidence type="ECO:0000313" key="2">
    <source>
        <dbReference type="Proteomes" id="UP000187485"/>
    </source>
</evidence>